<feature type="compositionally biased region" description="Low complexity" evidence="1">
    <location>
        <begin position="180"/>
        <end position="193"/>
    </location>
</feature>
<evidence type="ECO:0000256" key="2">
    <source>
        <dbReference type="SAM" id="Phobius"/>
    </source>
</evidence>
<dbReference type="Proteomes" id="UP000324907">
    <property type="component" value="Unassembled WGS sequence"/>
</dbReference>
<evidence type="ECO:0000313" key="4">
    <source>
        <dbReference type="Proteomes" id="UP000324907"/>
    </source>
</evidence>
<evidence type="ECO:0000313" key="3">
    <source>
        <dbReference type="EMBL" id="KAA0169169.1"/>
    </source>
</evidence>
<name>A0A5A8DVB5_CAFRO</name>
<dbReference type="EMBL" id="VLTL01000025">
    <property type="protein sequence ID" value="KAA0169169.1"/>
    <property type="molecule type" value="Genomic_DNA"/>
</dbReference>
<keyword evidence="2" id="KW-1133">Transmembrane helix</keyword>
<gene>
    <name evidence="3" type="ORF">FNF28_02295</name>
</gene>
<dbReference type="AlphaFoldDB" id="A0A5A8DVB5"/>
<accession>A0A5A8DVB5</accession>
<proteinExistence type="predicted"/>
<feature type="region of interest" description="Disordered" evidence="1">
    <location>
        <begin position="162"/>
        <end position="234"/>
    </location>
</feature>
<comment type="caution">
    <text evidence="3">The sequence shown here is derived from an EMBL/GenBank/DDBJ whole genome shotgun (WGS) entry which is preliminary data.</text>
</comment>
<reference evidence="3 4" key="1">
    <citation type="submission" date="2019-07" db="EMBL/GenBank/DDBJ databases">
        <title>Genomes of Cafeteria roenbergensis.</title>
        <authorList>
            <person name="Fischer M.G."/>
            <person name="Hackl T."/>
            <person name="Roman M."/>
        </authorList>
    </citation>
    <scope>NUCLEOTIDE SEQUENCE [LARGE SCALE GENOMIC DNA]</scope>
    <source>
        <strain evidence="3 4">RCC970-E3</strain>
    </source>
</reference>
<keyword evidence="2" id="KW-0472">Membrane</keyword>
<protein>
    <submittedName>
        <fullName evidence="3">Uncharacterized protein</fullName>
    </submittedName>
</protein>
<keyword evidence="2" id="KW-0812">Transmembrane</keyword>
<sequence>MVRLRRKASSTAADSGVATTVSVRLPPSIKATIDGTHLYAALASTTASSSGSAATASGCKPGAPATAVVPEGSGGADAQYVRSTGTVVAVVCEAGLYHVQVMQPSLANRALPPPGSESPTPTDPAVAGLAGWAIALIAVGSLLVVGLLAVVLVTYFRSGSAASVAPDDPADEDGPMHGVAPGLGASAAPAAASQEDPRDARRRQREARREAGQAAAPSSNDDAAKPASSSGRWL</sequence>
<feature type="transmembrane region" description="Helical" evidence="2">
    <location>
        <begin position="129"/>
        <end position="156"/>
    </location>
</feature>
<organism evidence="3 4">
    <name type="scientific">Cafeteria roenbergensis</name>
    <name type="common">Marine flagellate</name>
    <dbReference type="NCBI Taxonomy" id="33653"/>
    <lineage>
        <taxon>Eukaryota</taxon>
        <taxon>Sar</taxon>
        <taxon>Stramenopiles</taxon>
        <taxon>Bigyra</taxon>
        <taxon>Opalozoa</taxon>
        <taxon>Bicosoecida</taxon>
        <taxon>Cafeteriaceae</taxon>
        <taxon>Cafeteria</taxon>
    </lineage>
</organism>
<evidence type="ECO:0000256" key="1">
    <source>
        <dbReference type="SAM" id="MobiDB-lite"/>
    </source>
</evidence>
<feature type="compositionally biased region" description="Polar residues" evidence="1">
    <location>
        <begin position="217"/>
        <end position="234"/>
    </location>
</feature>